<keyword evidence="5" id="KW-1185">Reference proteome</keyword>
<dbReference type="InterPro" id="IPR009057">
    <property type="entry name" value="Homeodomain-like_sf"/>
</dbReference>
<dbReference type="Pfam" id="PF00440">
    <property type="entry name" value="TetR_N"/>
    <property type="match status" value="1"/>
</dbReference>
<dbReference type="Proteomes" id="UP001060919">
    <property type="component" value="Chromosome"/>
</dbReference>
<evidence type="ECO:0000259" key="3">
    <source>
        <dbReference type="PROSITE" id="PS50977"/>
    </source>
</evidence>
<dbReference type="PROSITE" id="PS50977">
    <property type="entry name" value="HTH_TETR_2"/>
    <property type="match status" value="1"/>
</dbReference>
<dbReference type="InterPro" id="IPR025722">
    <property type="entry name" value="TetR"/>
</dbReference>
<evidence type="ECO:0000313" key="5">
    <source>
        <dbReference type="Proteomes" id="UP001060919"/>
    </source>
</evidence>
<protein>
    <submittedName>
        <fullName evidence="4">TetR/AcrR family transcriptional regulator</fullName>
    </submittedName>
</protein>
<dbReference type="RefSeq" id="WP_264793340.1">
    <property type="nucleotide sequence ID" value="NZ_AP026867.1"/>
</dbReference>
<dbReference type="AlphaFoldDB" id="A0A915YFL3"/>
<dbReference type="Gene3D" id="1.10.357.10">
    <property type="entry name" value="Tetracycline Repressor, domain 2"/>
    <property type="match status" value="1"/>
</dbReference>
<organism evidence="4 5">
    <name type="scientific">Aureispira anguillae</name>
    <dbReference type="NCBI Taxonomy" id="2864201"/>
    <lineage>
        <taxon>Bacteria</taxon>
        <taxon>Pseudomonadati</taxon>
        <taxon>Bacteroidota</taxon>
        <taxon>Saprospiria</taxon>
        <taxon>Saprospirales</taxon>
        <taxon>Saprospiraceae</taxon>
        <taxon>Aureispira</taxon>
    </lineage>
</organism>
<gene>
    <name evidence="4" type="ORF">AsAng_0029610</name>
</gene>
<dbReference type="PROSITE" id="PS01081">
    <property type="entry name" value="HTH_TETR_1"/>
    <property type="match status" value="1"/>
</dbReference>
<keyword evidence="1 2" id="KW-0238">DNA-binding</keyword>
<name>A0A915YFL3_9BACT</name>
<proteinExistence type="predicted"/>
<dbReference type="EMBL" id="AP026867">
    <property type="protein sequence ID" value="BDS12242.1"/>
    <property type="molecule type" value="Genomic_DNA"/>
</dbReference>
<evidence type="ECO:0000313" key="4">
    <source>
        <dbReference type="EMBL" id="BDS12242.1"/>
    </source>
</evidence>
<dbReference type="GO" id="GO:0003677">
    <property type="term" value="F:DNA binding"/>
    <property type="evidence" value="ECO:0007669"/>
    <property type="project" value="UniProtKB-UniRule"/>
</dbReference>
<dbReference type="KEGG" id="aup:AsAng_0029610"/>
<sequence>MKRKDKILIQAQLQFNEQGISAVSLKAIAKAMKISYGNVTYHFANKAQLVGQLYANMLTEHQQISMAFGAQKNLLEAIILAPNDTFEISFRYRFLFIDFATIIRQYPDIHQQQQQLTATRMEALAPIFDLLKQQGYFRTEIPPSQIQHLMQISGAIRTFFFMHHYTEIEQTKNLEDIKRSYLLYVNQLLYPYLTPSGIQVYKEVLNLE</sequence>
<dbReference type="Pfam" id="PF13972">
    <property type="entry name" value="TetR"/>
    <property type="match status" value="1"/>
</dbReference>
<feature type="DNA-binding region" description="H-T-H motif" evidence="2">
    <location>
        <begin position="24"/>
        <end position="43"/>
    </location>
</feature>
<dbReference type="SUPFAM" id="SSF46689">
    <property type="entry name" value="Homeodomain-like"/>
    <property type="match status" value="1"/>
</dbReference>
<dbReference type="InterPro" id="IPR023772">
    <property type="entry name" value="DNA-bd_HTH_TetR-type_CS"/>
</dbReference>
<dbReference type="InterPro" id="IPR001647">
    <property type="entry name" value="HTH_TetR"/>
</dbReference>
<reference evidence="4" key="1">
    <citation type="submission" date="2022-09" db="EMBL/GenBank/DDBJ databases">
        <title>Aureispira anguillicida sp. nov., isolated from Leptocephalus of Japanese eel Anguilla japonica.</title>
        <authorList>
            <person name="Yuasa K."/>
            <person name="Mekata T."/>
            <person name="Ikunari K."/>
        </authorList>
    </citation>
    <scope>NUCLEOTIDE SEQUENCE</scope>
    <source>
        <strain evidence="4">EL160426</strain>
    </source>
</reference>
<feature type="domain" description="HTH tetR-type" evidence="3">
    <location>
        <begin position="1"/>
        <end position="61"/>
    </location>
</feature>
<accession>A0A915YFL3</accession>
<evidence type="ECO:0000256" key="1">
    <source>
        <dbReference type="ARBA" id="ARBA00023125"/>
    </source>
</evidence>
<evidence type="ECO:0000256" key="2">
    <source>
        <dbReference type="PROSITE-ProRule" id="PRU00335"/>
    </source>
</evidence>